<gene>
    <name evidence="2" type="ORF">FCULG_00007245</name>
</gene>
<sequence>MIDHTVCIVKDPFFQQAFDSDRNRPVMLKSAYYSLRVDHPSDIIPLIHGDERIPEKWRSEVHGDDKSSRSTREEGNKSFRTKQWAEAHSSQVTLSRTLETPEDKQLAHINRSITNLKIGRPAKALSDATQVYDPNKPCEKVLFRLANALYTLQKLEQCESMVQTILDAFPSSKMAEAIMQRVKSRLLEQRIGKYKFSIIYKQANSKEGPPFIDCAIFPSPIEIRDSLGHLFDEGYQKVTVSECDGAPVVDSFVVEKVISLNSFGSPTTTRDFCKNIIWSGKVGPSPSCRERPLFTTSGVWLLAARINHSCVCNCRRSFIGDIQIVRAAQDLPVGTELTFPYCPTGDPETYQDIQNKLAKWGFTCDCELCKDRRKTTKAVRVLRKELHDDFMDQSPSDEPFDLDKAMELMKGIEKT</sequence>
<dbReference type="CDD" id="cd20071">
    <property type="entry name" value="SET_SMYD"/>
    <property type="match status" value="1"/>
</dbReference>
<dbReference type="PANTHER" id="PTHR47643:SF2">
    <property type="entry name" value="TPR DOMAIN PROTEIN (AFU_ORTHOLOGUE AFUA_5G12710)"/>
    <property type="match status" value="1"/>
</dbReference>
<dbReference type="Gene3D" id="2.170.270.10">
    <property type="entry name" value="SET domain"/>
    <property type="match status" value="1"/>
</dbReference>
<proteinExistence type="predicted"/>
<dbReference type="AlphaFoldDB" id="A0A2T4GTV5"/>
<dbReference type="InterPro" id="IPR053209">
    <property type="entry name" value="Gramillin-biosynth_MTr"/>
</dbReference>
<dbReference type="PANTHER" id="PTHR47643">
    <property type="entry name" value="TPR DOMAIN PROTEIN (AFU_ORTHOLOGUE AFUA_5G12710)"/>
    <property type="match status" value="1"/>
</dbReference>
<feature type="region of interest" description="Disordered" evidence="1">
    <location>
        <begin position="57"/>
        <end position="85"/>
    </location>
</feature>
<accession>A0A2T4GTV5</accession>
<dbReference type="InterPro" id="IPR011990">
    <property type="entry name" value="TPR-like_helical_dom_sf"/>
</dbReference>
<organism evidence="2 3">
    <name type="scientific">Fusarium culmorum</name>
    <dbReference type="NCBI Taxonomy" id="5516"/>
    <lineage>
        <taxon>Eukaryota</taxon>
        <taxon>Fungi</taxon>
        <taxon>Dikarya</taxon>
        <taxon>Ascomycota</taxon>
        <taxon>Pezizomycotina</taxon>
        <taxon>Sordariomycetes</taxon>
        <taxon>Hypocreomycetidae</taxon>
        <taxon>Hypocreales</taxon>
        <taxon>Nectriaceae</taxon>
        <taxon>Fusarium</taxon>
    </lineage>
</organism>
<keyword evidence="3" id="KW-1185">Reference proteome</keyword>
<dbReference type="SUPFAM" id="SSF48452">
    <property type="entry name" value="TPR-like"/>
    <property type="match status" value="1"/>
</dbReference>
<feature type="compositionally biased region" description="Basic and acidic residues" evidence="1">
    <location>
        <begin position="57"/>
        <end position="77"/>
    </location>
</feature>
<dbReference type="Gene3D" id="1.25.40.10">
    <property type="entry name" value="Tetratricopeptide repeat domain"/>
    <property type="match status" value="1"/>
</dbReference>
<reference evidence="2 3" key="1">
    <citation type="submission" date="2018-02" db="EMBL/GenBank/DDBJ databases">
        <title>Fusarium culmorum secondary metabolites in fungal-bacterial-plant interactions.</title>
        <authorList>
            <person name="Schmidt R."/>
        </authorList>
    </citation>
    <scope>NUCLEOTIDE SEQUENCE [LARGE SCALE GENOMIC DNA]</scope>
    <source>
        <strain evidence="2 3">PV</strain>
    </source>
</reference>
<dbReference type="EMBL" id="PVEM01000006">
    <property type="protein sequence ID" value="PTD06973.1"/>
    <property type="molecule type" value="Genomic_DNA"/>
</dbReference>
<evidence type="ECO:0000256" key="1">
    <source>
        <dbReference type="SAM" id="MobiDB-lite"/>
    </source>
</evidence>
<protein>
    <submittedName>
        <fullName evidence="2">Uncharacterized protein</fullName>
    </submittedName>
</protein>
<evidence type="ECO:0000313" key="3">
    <source>
        <dbReference type="Proteomes" id="UP000241587"/>
    </source>
</evidence>
<comment type="caution">
    <text evidence="2">The sequence shown here is derived from an EMBL/GenBank/DDBJ whole genome shotgun (WGS) entry which is preliminary data.</text>
</comment>
<dbReference type="OrthoDB" id="438641at2759"/>
<dbReference type="Proteomes" id="UP000241587">
    <property type="component" value="Unassembled WGS sequence"/>
</dbReference>
<evidence type="ECO:0000313" key="2">
    <source>
        <dbReference type="EMBL" id="PTD06973.1"/>
    </source>
</evidence>
<name>A0A2T4GTV5_FUSCU</name>
<dbReference type="SUPFAM" id="SSF82199">
    <property type="entry name" value="SET domain"/>
    <property type="match status" value="1"/>
</dbReference>
<dbReference type="InterPro" id="IPR046341">
    <property type="entry name" value="SET_dom_sf"/>
</dbReference>